<dbReference type="Proteomes" id="UP001165083">
    <property type="component" value="Unassembled WGS sequence"/>
</dbReference>
<dbReference type="EMBL" id="BSXW01000892">
    <property type="protein sequence ID" value="GMF31259.1"/>
    <property type="molecule type" value="Genomic_DNA"/>
</dbReference>
<name>A0A9W6WX48_9STRA</name>
<sequence length="110" mass="11902">MPQLSSYHSASNHPATAAAALLPRSPRTLSVAQDHPIGVSKLNNAYGDAPAADYLPQNALWCRDRRPHAAEAPSKQANADTHTVDLQPAADRQHAGRPCPGWVQRYQYPA</sequence>
<evidence type="ECO:0000256" key="1">
    <source>
        <dbReference type="SAM" id="MobiDB-lite"/>
    </source>
</evidence>
<proteinExistence type="predicted"/>
<organism evidence="2 3">
    <name type="scientific">Phytophthora lilii</name>
    <dbReference type="NCBI Taxonomy" id="2077276"/>
    <lineage>
        <taxon>Eukaryota</taxon>
        <taxon>Sar</taxon>
        <taxon>Stramenopiles</taxon>
        <taxon>Oomycota</taxon>
        <taxon>Peronosporomycetes</taxon>
        <taxon>Peronosporales</taxon>
        <taxon>Peronosporaceae</taxon>
        <taxon>Phytophthora</taxon>
    </lineage>
</organism>
<protein>
    <submittedName>
        <fullName evidence="2">Unnamed protein product</fullName>
    </submittedName>
</protein>
<evidence type="ECO:0000313" key="2">
    <source>
        <dbReference type="EMBL" id="GMF31259.1"/>
    </source>
</evidence>
<keyword evidence="3" id="KW-1185">Reference proteome</keyword>
<comment type="caution">
    <text evidence="2">The sequence shown here is derived from an EMBL/GenBank/DDBJ whole genome shotgun (WGS) entry which is preliminary data.</text>
</comment>
<feature type="compositionally biased region" description="Low complexity" evidence="1">
    <location>
        <begin position="8"/>
        <end position="23"/>
    </location>
</feature>
<dbReference type="AlphaFoldDB" id="A0A9W6WX48"/>
<reference evidence="2" key="1">
    <citation type="submission" date="2023-04" db="EMBL/GenBank/DDBJ databases">
        <title>Phytophthora lilii NBRC 32176.</title>
        <authorList>
            <person name="Ichikawa N."/>
            <person name="Sato H."/>
            <person name="Tonouchi N."/>
        </authorList>
    </citation>
    <scope>NUCLEOTIDE SEQUENCE</scope>
    <source>
        <strain evidence="2">NBRC 32176</strain>
    </source>
</reference>
<gene>
    <name evidence="2" type="ORF">Plil01_001337400</name>
</gene>
<feature type="region of interest" description="Disordered" evidence="1">
    <location>
        <begin position="1"/>
        <end position="23"/>
    </location>
</feature>
<feature type="region of interest" description="Disordered" evidence="1">
    <location>
        <begin position="89"/>
        <end position="110"/>
    </location>
</feature>
<evidence type="ECO:0000313" key="3">
    <source>
        <dbReference type="Proteomes" id="UP001165083"/>
    </source>
</evidence>
<accession>A0A9W6WX48</accession>